<dbReference type="STRING" id="1526571.AT746_03965"/>
<protein>
    <recommendedName>
        <fullName evidence="3">Peptidase M14 domain-containing protein</fullName>
    </recommendedName>
</protein>
<sequence>MRKLLIPMILFSTAALSAQLPPASQYEVPDLNKAQIRQADILPYLEQVKQNPLFDTEQIGSSYQGRPIYRISVGEGPVTVLMWSQMHGDESTATPALFDLINRIGKDKDWRESWEDRLTLHMIPMLNPDGAELAQRHNVQSIDINRDAKDLQTPEGRILMEQAKTLKPDFGFNLHDQSRFYSAGPVPKTATISLLAPAYDEQKSINSIRQRAMQLIGVMKKVGDQLIPEQMGRYDDTYAHRAFGDTLSGMDISTILIESGSYPGDVNRQAARRVNLAMLERSLESIASKSYLAMDLGPYHDIPMNEREAFRDVIIQDLQIEDAHQYRLDIALDLDLPEARLAKIKDVGDLSPFYPFFEFDASDWQYQTGKAWQLDSALKLTDERYLELLRQGYSHFAGEPELLDSQTGFPVLINEQNAPTERPQRNQPAVFFMQHKDGRKIAVINGLLIELESGTLLNSYNT</sequence>
<evidence type="ECO:0000259" key="3">
    <source>
        <dbReference type="PROSITE" id="PS52035"/>
    </source>
</evidence>
<dbReference type="Proteomes" id="UP000068447">
    <property type="component" value="Chromosome"/>
</dbReference>
<dbReference type="RefSeq" id="WP_062476730.1">
    <property type="nucleotide sequence ID" value="NZ_CP013650.1"/>
</dbReference>
<keyword evidence="5" id="KW-1185">Reference proteome</keyword>
<dbReference type="GO" id="GO:0008270">
    <property type="term" value="F:zinc ion binding"/>
    <property type="evidence" value="ECO:0007669"/>
    <property type="project" value="InterPro"/>
</dbReference>
<evidence type="ECO:0000313" key="4">
    <source>
        <dbReference type="EMBL" id="ALS97510.1"/>
    </source>
</evidence>
<dbReference type="KEGG" id="lal:AT746_03965"/>
<evidence type="ECO:0000313" key="5">
    <source>
        <dbReference type="Proteomes" id="UP000068447"/>
    </source>
</evidence>
<accession>A0A0U2JIE9</accession>
<dbReference type="OrthoDB" id="9758209at2"/>
<dbReference type="Pfam" id="PF00246">
    <property type="entry name" value="Peptidase_M14"/>
    <property type="match status" value="1"/>
</dbReference>
<name>A0A0U2JIE9_9ALTE</name>
<organism evidence="4 5">
    <name type="scientific">Lacimicrobium alkaliphilum</name>
    <dbReference type="NCBI Taxonomy" id="1526571"/>
    <lineage>
        <taxon>Bacteria</taxon>
        <taxon>Pseudomonadati</taxon>
        <taxon>Pseudomonadota</taxon>
        <taxon>Gammaproteobacteria</taxon>
        <taxon>Alteromonadales</taxon>
        <taxon>Alteromonadaceae</taxon>
        <taxon>Lacimicrobium</taxon>
    </lineage>
</organism>
<dbReference type="InterPro" id="IPR000834">
    <property type="entry name" value="Peptidase_M14"/>
</dbReference>
<dbReference type="CDD" id="cd06239">
    <property type="entry name" value="M14-like"/>
    <property type="match status" value="1"/>
</dbReference>
<keyword evidence="2" id="KW-0732">Signal</keyword>
<dbReference type="GO" id="GO:0004181">
    <property type="term" value="F:metallocarboxypeptidase activity"/>
    <property type="evidence" value="ECO:0007669"/>
    <property type="project" value="InterPro"/>
</dbReference>
<feature type="chain" id="PRO_5006830883" description="Peptidase M14 domain-containing protein" evidence="2">
    <location>
        <begin position="18"/>
        <end position="462"/>
    </location>
</feature>
<reference evidence="4 5" key="1">
    <citation type="submission" date="2015-12" db="EMBL/GenBank/DDBJ databases">
        <title>Complete genome of Lacimicrobium alkaliphilum KCTC 32984.</title>
        <authorList>
            <person name="Kim S.-G."/>
            <person name="Lee Y.-J."/>
        </authorList>
    </citation>
    <scope>NUCLEOTIDE SEQUENCE [LARGE SCALE GENOMIC DNA]</scope>
    <source>
        <strain evidence="4 5">YelD216</strain>
    </source>
</reference>
<proteinExistence type="inferred from homology"/>
<gene>
    <name evidence="4" type="ORF">AT746_03965</name>
</gene>
<comment type="similarity">
    <text evidence="1">Belongs to the peptidase M14 family.</text>
</comment>
<dbReference type="PROSITE" id="PS52035">
    <property type="entry name" value="PEPTIDASE_M14"/>
    <property type="match status" value="1"/>
</dbReference>
<dbReference type="AlphaFoldDB" id="A0A0U2JIE9"/>
<evidence type="ECO:0000256" key="1">
    <source>
        <dbReference type="PROSITE-ProRule" id="PRU01379"/>
    </source>
</evidence>
<dbReference type="Gene3D" id="3.40.630.10">
    <property type="entry name" value="Zn peptidases"/>
    <property type="match status" value="1"/>
</dbReference>
<feature type="signal peptide" evidence="2">
    <location>
        <begin position="1"/>
        <end position="17"/>
    </location>
</feature>
<evidence type="ECO:0000256" key="2">
    <source>
        <dbReference type="SAM" id="SignalP"/>
    </source>
</evidence>
<dbReference type="EMBL" id="CP013650">
    <property type="protein sequence ID" value="ALS97510.1"/>
    <property type="molecule type" value="Genomic_DNA"/>
</dbReference>
<dbReference type="GO" id="GO:0006508">
    <property type="term" value="P:proteolysis"/>
    <property type="evidence" value="ECO:0007669"/>
    <property type="project" value="InterPro"/>
</dbReference>
<comment type="caution">
    <text evidence="1">Lacks conserved residue(s) required for the propagation of feature annotation.</text>
</comment>
<dbReference type="SUPFAM" id="SSF53187">
    <property type="entry name" value="Zn-dependent exopeptidases"/>
    <property type="match status" value="1"/>
</dbReference>
<feature type="domain" description="Peptidase M14" evidence="3">
    <location>
        <begin position="34"/>
        <end position="286"/>
    </location>
</feature>